<feature type="domain" description="ZP" evidence="9">
    <location>
        <begin position="1767"/>
        <end position="2020"/>
    </location>
</feature>
<dbReference type="PROSITE" id="PS51220">
    <property type="entry name" value="NIDO"/>
    <property type="match status" value="1"/>
</dbReference>
<feature type="domain" description="VWFD" evidence="11">
    <location>
        <begin position="296"/>
        <end position="475"/>
    </location>
</feature>
<dbReference type="Proteomes" id="UP000829720">
    <property type="component" value="Unassembled WGS sequence"/>
</dbReference>
<dbReference type="Pfam" id="PF01826">
    <property type="entry name" value="TIL"/>
    <property type="match status" value="3"/>
</dbReference>
<dbReference type="EMBL" id="JAERUA010000008">
    <property type="protein sequence ID" value="KAI1896404.1"/>
    <property type="molecule type" value="Genomic_DNA"/>
</dbReference>
<dbReference type="PANTHER" id="PTHR46160:SF9">
    <property type="entry name" value="PROTEIN PRY2-RELATED"/>
    <property type="match status" value="1"/>
</dbReference>
<protein>
    <recommendedName>
        <fullName evidence="14">Alpha-tectorin</fullName>
    </recommendedName>
</protein>
<dbReference type="OrthoDB" id="3438930at2759"/>
<dbReference type="SUPFAM" id="SSF57567">
    <property type="entry name" value="Serine protease inhibitors"/>
    <property type="match status" value="3"/>
</dbReference>
<sequence length="2085" mass="229181">MEIQGKLVTLHLLLLSVAINGGTGSFYPYGVYNGDTPSPRIDDGSSPLILLQQTFNFFGTPYLQLYVNNNGDLTFDAPYYAFIPHRFPAYSSRDIIAVFWTDMDNRNSGDISYRQVTSGSVLQQATQDINQYFPHLQFSASWVFIATWDRVAYYPVTGTETSFQVVLISDGTLSFALMNYGIIEPRGNVQVGYDTMNSTHHYSNPLSFQHNVTMLSSTSNVNVPGRWAFRLDTGPSGCFFDGFPVQLGDSFWSDNTCQQRCTCTRSGLQCQYQPCSFSQVCRDTAFQYTCQNVQRRTCTIAGDPHYYTFDGRVFHFQGTCTYVLSEECGDGLPYYRVEGKNENRGSTHVSWTRLVRVFVHGEEIEMVKGHHSQAKVNGTFATAPFSLRDGSIQVYQSGFSLAVSTDFGLIVTYDANHYVTIKVPYDYFNSTCGLCGNFNSHQNDDFRSSSGEVLSSDVDFANSWRVSGDTDPQCQRVRCAGQDCISCSSAQRNLYSNSDHCGIIQDPYGPFADCHSQLPPQTHVESCVYDLCVGGGYQPILCQALNVYATLCQQRGVQPGLWRAPGFCEILCPAHSHFESQGTGCPATCSNPTAPSGCPLPSQESCICDAGFVLSAGECVPTAQCGCTFEDRYYTAGQTVILDDDCGRQCTCQSGVMTCHAYSCGPQETCGLEDGVRGCQPLSYSTCWVEGPRLYRTFDGLQFQYPGACGLVLSKVMGWSSLQRFTVTAKKVPRGPRGNDFARILKFEAESTEVSIEMGYSSSVQVDGQVVRLPYSTASGRIHLYRRSVISIVLQTDFGVSVQIDWPHLVRVTTPGTYNGTLGGLCGNHNGDVLDEFQTPEGSLANSSQEFGDSWRDGTLSAHCVESNNDASLPGGSSSSQYFSDSFCGLMSSIHGPFAQCQGILDPWERIDACAEALSQAGGNQDILCEALRNYALLCQQNGITVGDWRNMTNCEPSCPPNSHYELCGTSCPAACPSLSFPFLCVQQCQEGCQCDDGLLLSGGQCVAPIDCGCHHGGRYYQDGQSLWVGEGCHSLCTCNGTTGIVHCSPSGCSDLESCRIVNGEYGCHPHPHGTCSASGDPHYSSFDGRRFDFQGTCRYVLATICNHTLGLQDFQVDARNEQWNGLPVSITAEVFIQVYGKHVHIANGIVQVDGVTRNLPLLLLGGQVSIYQSGVQTFLLTDFGLTVSYDSWSVVSISLPPSYRGITCGLCGDFNGLPWDDFVTRTGMLAGSASQFGSDWRVPGNYSCNDGCGESCPTCLDQGAAQAHCEIIRATQGPFSFCHSHVDPEPYFTDCVFDSCLSHDRDVVLCQAIQTYVSACQALNVRVYPWRQHTPCMIQCEENSHYELCGTECGHTCASNIDSSCDQTCTEGCFCDEGFFRSGSHCIPFEQCGCQYDGFYFEIGEVFWTPGCSQRCECYAPNDVRCSAAQCTPTQECSVRQGQLGCFDKLSTCMVRGDPHYMTFDGALAHFQGTCAYEIAHNCGNSTINGLSFRIVATNQHRGNTQVSFVSFLNVWLSRGGQEAHITIGQSRRVKVNGLAVSLPSAIESLARVSRERDFVVVNISNELMIHFNGRNTLLVRLGQTYHGSVCGMCGNHNGDPEDDKVLPNGTMALTDWEFGNAWKSDISTPGCGANDDRAGDDHCIFRQEYAELCSIITNTSGPFRDCHLHVSPEPHFASCVYDLCLYTPANGMLCSAVGDYEKACTTLGLEIPEWQPDVLCPLTDPCEELDCTDEEWCGEKNGIYGCFCNEDHNRPDPENYDSEESCASSSGTMSLSRCQLFESGFPPHILHLKDPDCNGTVRNGRVQFFFDNEDHVCGTSLTSNGTHFIYQNAIQGEIDSHGGVISRERQINLQFCCVYPLSQSISMPISIHPVESIVKKKLRAGVGSYHVRMIPYRDPGFHHSFSGSSFELEVDQRLYIAVEVNGVDSMQISTVVDSCWATPIDNPAFAIRWDLITRECANPDDQTVEVLQNGVSTVSRFSFRMFKFAGNSSMVYLHCRVHLCLRQRNDCTAHCYPGYHLRERRALSVHDSASISIGPLIWSGDRPRSDMYVPIAERVSKASILSSSLLPLLLFLMTAAMLG</sequence>
<keyword evidence="5" id="KW-0472">Membrane</keyword>
<keyword evidence="3 8" id="KW-0732">Signal</keyword>
<keyword evidence="2" id="KW-1003">Cell membrane</keyword>
<evidence type="ECO:0000259" key="11">
    <source>
        <dbReference type="PROSITE" id="PS51233"/>
    </source>
</evidence>
<dbReference type="SMART" id="SM00215">
    <property type="entry name" value="VWC_out"/>
    <property type="match status" value="3"/>
</dbReference>
<evidence type="ECO:0000256" key="6">
    <source>
        <dbReference type="ARBA" id="ARBA00023157"/>
    </source>
</evidence>
<dbReference type="Pfam" id="PF12714">
    <property type="entry name" value="TILa"/>
    <property type="match status" value="3"/>
</dbReference>
<dbReference type="PROSITE" id="PS51233">
    <property type="entry name" value="VWFD"/>
    <property type="match status" value="4"/>
</dbReference>
<evidence type="ECO:0008006" key="14">
    <source>
        <dbReference type="Google" id="ProtNLM"/>
    </source>
</evidence>
<evidence type="ECO:0000256" key="8">
    <source>
        <dbReference type="SAM" id="SignalP"/>
    </source>
</evidence>
<feature type="domain" description="NIDO" evidence="10">
    <location>
        <begin position="98"/>
        <end position="234"/>
    </location>
</feature>
<dbReference type="InterPro" id="IPR002919">
    <property type="entry name" value="TIL_dom"/>
</dbReference>
<organism evidence="12 13">
    <name type="scientific">Albula goreensis</name>
    <dbReference type="NCBI Taxonomy" id="1534307"/>
    <lineage>
        <taxon>Eukaryota</taxon>
        <taxon>Metazoa</taxon>
        <taxon>Chordata</taxon>
        <taxon>Craniata</taxon>
        <taxon>Vertebrata</taxon>
        <taxon>Euteleostomi</taxon>
        <taxon>Actinopterygii</taxon>
        <taxon>Neopterygii</taxon>
        <taxon>Teleostei</taxon>
        <taxon>Albuliformes</taxon>
        <taxon>Albulidae</taxon>
        <taxon>Albula</taxon>
    </lineage>
</organism>
<dbReference type="InterPro" id="IPR052749">
    <property type="entry name" value="Alpha-tectorin"/>
</dbReference>
<keyword evidence="7" id="KW-0325">Glycoprotein</keyword>
<dbReference type="Gene3D" id="2.60.40.4100">
    <property type="entry name" value="Zona pellucida, ZP-C domain"/>
    <property type="match status" value="1"/>
</dbReference>
<dbReference type="GO" id="GO:0007160">
    <property type="term" value="P:cell-matrix adhesion"/>
    <property type="evidence" value="ECO:0007669"/>
    <property type="project" value="InterPro"/>
</dbReference>
<comment type="caution">
    <text evidence="12">The sequence shown here is derived from an EMBL/GenBank/DDBJ whole genome shotgun (WGS) entry which is preliminary data.</text>
</comment>
<dbReference type="CDD" id="cd19941">
    <property type="entry name" value="TIL"/>
    <property type="match status" value="3"/>
</dbReference>
<dbReference type="Pfam" id="PF08742">
    <property type="entry name" value="C8"/>
    <property type="match status" value="4"/>
</dbReference>
<comment type="subcellular location">
    <subcellularLocation>
        <location evidence="1">Cell membrane</location>
    </subcellularLocation>
</comment>
<accession>A0A8T3DKN3</accession>
<reference evidence="12" key="1">
    <citation type="submission" date="2021-01" db="EMBL/GenBank/DDBJ databases">
        <authorList>
            <person name="Zahm M."/>
            <person name="Roques C."/>
            <person name="Cabau C."/>
            <person name="Klopp C."/>
            <person name="Donnadieu C."/>
            <person name="Jouanno E."/>
            <person name="Lampietro C."/>
            <person name="Louis A."/>
            <person name="Herpin A."/>
            <person name="Echchiki A."/>
            <person name="Berthelot C."/>
            <person name="Parey E."/>
            <person name="Roest-Crollius H."/>
            <person name="Braasch I."/>
            <person name="Postlethwait J."/>
            <person name="Bobe J."/>
            <person name="Montfort J."/>
            <person name="Bouchez O."/>
            <person name="Begum T."/>
            <person name="Mejri S."/>
            <person name="Adams A."/>
            <person name="Chen W.-J."/>
            <person name="Guiguen Y."/>
        </authorList>
    </citation>
    <scope>NUCLEOTIDE SEQUENCE</scope>
    <source>
        <tissue evidence="12">Blood</tissue>
    </source>
</reference>
<evidence type="ECO:0000259" key="10">
    <source>
        <dbReference type="PROSITE" id="PS51220"/>
    </source>
</evidence>
<dbReference type="InterPro" id="IPR025615">
    <property type="entry name" value="TILa_dom"/>
</dbReference>
<evidence type="ECO:0000256" key="3">
    <source>
        <dbReference type="ARBA" id="ARBA00022729"/>
    </source>
</evidence>
<dbReference type="SMART" id="SM00216">
    <property type="entry name" value="VWD"/>
    <property type="match status" value="4"/>
</dbReference>
<dbReference type="InterPro" id="IPR003886">
    <property type="entry name" value="NIDO_dom"/>
</dbReference>
<dbReference type="Pfam" id="PF06119">
    <property type="entry name" value="NIDO"/>
    <property type="match status" value="1"/>
</dbReference>
<dbReference type="FunFam" id="2.10.25.10:FF:000055">
    <property type="entry name" value="alpha-tectorin isoform X1"/>
    <property type="match status" value="2"/>
</dbReference>
<dbReference type="Gene3D" id="2.10.25.10">
    <property type="entry name" value="Laminin"/>
    <property type="match status" value="3"/>
</dbReference>
<evidence type="ECO:0000256" key="5">
    <source>
        <dbReference type="ARBA" id="ARBA00023136"/>
    </source>
</evidence>
<dbReference type="Gene3D" id="2.60.40.3210">
    <property type="entry name" value="Zona pellucida, ZP-N domain"/>
    <property type="match status" value="1"/>
</dbReference>
<dbReference type="Pfam" id="PF00094">
    <property type="entry name" value="VWD"/>
    <property type="match status" value="4"/>
</dbReference>
<evidence type="ECO:0000256" key="4">
    <source>
        <dbReference type="ARBA" id="ARBA00022737"/>
    </source>
</evidence>
<evidence type="ECO:0000259" key="9">
    <source>
        <dbReference type="PROSITE" id="PS51034"/>
    </source>
</evidence>
<dbReference type="SMART" id="SM00539">
    <property type="entry name" value="NIDO"/>
    <property type="match status" value="1"/>
</dbReference>
<dbReference type="SUPFAM" id="SSF57603">
    <property type="entry name" value="FnI-like domain"/>
    <property type="match status" value="1"/>
</dbReference>
<dbReference type="GO" id="GO:0005886">
    <property type="term" value="C:plasma membrane"/>
    <property type="evidence" value="ECO:0007669"/>
    <property type="project" value="UniProtKB-SubCell"/>
</dbReference>
<dbReference type="InterPro" id="IPR042235">
    <property type="entry name" value="ZP-C_dom"/>
</dbReference>
<name>A0A8T3DKN3_9TELE</name>
<evidence type="ECO:0000256" key="7">
    <source>
        <dbReference type="ARBA" id="ARBA00023180"/>
    </source>
</evidence>
<evidence type="ECO:0000313" key="12">
    <source>
        <dbReference type="EMBL" id="KAI1896404.1"/>
    </source>
</evidence>
<dbReference type="SMART" id="SM00832">
    <property type="entry name" value="C8"/>
    <property type="match status" value="4"/>
</dbReference>
<proteinExistence type="predicted"/>
<feature type="domain" description="VWFD" evidence="11">
    <location>
        <begin position="685"/>
        <end position="865"/>
    </location>
</feature>
<dbReference type="Pfam" id="PF00100">
    <property type="entry name" value="Zona_pellucida"/>
    <property type="match status" value="1"/>
</dbReference>
<keyword evidence="4" id="KW-0677">Repeat</keyword>
<keyword evidence="13" id="KW-1185">Reference proteome</keyword>
<dbReference type="InterPro" id="IPR001846">
    <property type="entry name" value="VWF_type-D"/>
</dbReference>
<feature type="chain" id="PRO_5035819224" description="Alpha-tectorin" evidence="8">
    <location>
        <begin position="25"/>
        <end position="2085"/>
    </location>
</feature>
<dbReference type="InterPro" id="IPR001007">
    <property type="entry name" value="VWF_dom"/>
</dbReference>
<evidence type="ECO:0000256" key="2">
    <source>
        <dbReference type="ARBA" id="ARBA00022475"/>
    </source>
</evidence>
<gene>
    <name evidence="12" type="ORF">AGOR_G00094430</name>
</gene>
<feature type="domain" description="VWFD" evidence="11">
    <location>
        <begin position="1074"/>
        <end position="1250"/>
    </location>
</feature>
<dbReference type="PANTHER" id="PTHR46160">
    <property type="entry name" value="ALPHA-TECTORIN-RELATED"/>
    <property type="match status" value="1"/>
</dbReference>
<dbReference type="InterPro" id="IPR055355">
    <property type="entry name" value="ZP-C"/>
</dbReference>
<evidence type="ECO:0000256" key="1">
    <source>
        <dbReference type="ARBA" id="ARBA00004236"/>
    </source>
</evidence>
<dbReference type="InterPro" id="IPR036084">
    <property type="entry name" value="Ser_inhib-like_sf"/>
</dbReference>
<dbReference type="PROSITE" id="PS51034">
    <property type="entry name" value="ZP_2"/>
    <property type="match status" value="1"/>
</dbReference>
<keyword evidence="6" id="KW-1015">Disulfide bond</keyword>
<dbReference type="InterPro" id="IPR001507">
    <property type="entry name" value="ZP_dom"/>
</dbReference>
<feature type="domain" description="VWFD" evidence="11">
    <location>
        <begin position="1452"/>
        <end position="1634"/>
    </location>
</feature>
<dbReference type="SMART" id="SM00241">
    <property type="entry name" value="ZP"/>
    <property type="match status" value="1"/>
</dbReference>
<evidence type="ECO:0000313" key="13">
    <source>
        <dbReference type="Proteomes" id="UP000829720"/>
    </source>
</evidence>
<dbReference type="InterPro" id="IPR014853">
    <property type="entry name" value="VWF/SSPO/ZAN-like_Cys-rich_dom"/>
</dbReference>
<feature type="signal peptide" evidence="8">
    <location>
        <begin position="1"/>
        <end position="24"/>
    </location>
</feature>